<dbReference type="FunFam" id="1.25.40.10:FF:000073">
    <property type="entry name" value="Pentatricopeptide repeat-containing protein chloroplastic"/>
    <property type="match status" value="1"/>
</dbReference>
<dbReference type="GO" id="GO:0003723">
    <property type="term" value="F:RNA binding"/>
    <property type="evidence" value="ECO:0007669"/>
    <property type="project" value="InterPro"/>
</dbReference>
<dbReference type="GO" id="GO:0009451">
    <property type="term" value="P:RNA modification"/>
    <property type="evidence" value="ECO:0007669"/>
    <property type="project" value="InterPro"/>
</dbReference>
<gene>
    <name evidence="5" type="ORF">KP509_11G087600</name>
</gene>
<dbReference type="GO" id="GO:0048731">
    <property type="term" value="P:system development"/>
    <property type="evidence" value="ECO:0007669"/>
    <property type="project" value="UniProtKB-ARBA"/>
</dbReference>
<keyword evidence="3" id="KW-0809">Transit peptide</keyword>
<dbReference type="FunFam" id="1.25.40.10:FF:000488">
    <property type="entry name" value="Pentatricopeptide repeat-containing protein, mitochondrial"/>
    <property type="match status" value="1"/>
</dbReference>
<dbReference type="PROSITE" id="PS51375">
    <property type="entry name" value="PPR"/>
    <property type="match status" value="6"/>
</dbReference>
<dbReference type="SUPFAM" id="SSF48452">
    <property type="entry name" value="TPR-like"/>
    <property type="match status" value="1"/>
</dbReference>
<evidence type="ECO:0000256" key="1">
    <source>
        <dbReference type="ARBA" id="ARBA00006643"/>
    </source>
</evidence>
<accession>A0A8T2TWY1</accession>
<reference evidence="5" key="1">
    <citation type="submission" date="2021-08" db="EMBL/GenBank/DDBJ databases">
        <title>WGS assembly of Ceratopteris richardii.</title>
        <authorList>
            <person name="Marchant D.B."/>
            <person name="Chen G."/>
            <person name="Jenkins J."/>
            <person name="Shu S."/>
            <person name="Leebens-Mack J."/>
            <person name="Grimwood J."/>
            <person name="Schmutz J."/>
            <person name="Soltis P."/>
            <person name="Soltis D."/>
            <person name="Chen Z.-H."/>
        </authorList>
    </citation>
    <scope>NUCLEOTIDE SEQUENCE</scope>
    <source>
        <strain evidence="5">Whitten #5841</strain>
        <tissue evidence="5">Leaf</tissue>
    </source>
</reference>
<evidence type="ECO:0000313" key="5">
    <source>
        <dbReference type="EMBL" id="KAH7426166.1"/>
    </source>
</evidence>
<feature type="repeat" description="PPR" evidence="4">
    <location>
        <begin position="277"/>
        <end position="311"/>
    </location>
</feature>
<proteinExistence type="inferred from homology"/>
<dbReference type="InterPro" id="IPR002885">
    <property type="entry name" value="PPR_rpt"/>
</dbReference>
<keyword evidence="2" id="KW-0677">Repeat</keyword>
<dbReference type="NCBIfam" id="TIGR00756">
    <property type="entry name" value="PPR"/>
    <property type="match status" value="4"/>
</dbReference>
<dbReference type="EMBL" id="CM035416">
    <property type="protein sequence ID" value="KAH7426166.1"/>
    <property type="molecule type" value="Genomic_DNA"/>
</dbReference>
<feature type="repeat" description="PPR" evidence="4">
    <location>
        <begin position="514"/>
        <end position="549"/>
    </location>
</feature>
<organism evidence="5 6">
    <name type="scientific">Ceratopteris richardii</name>
    <name type="common">Triangle waterfern</name>
    <dbReference type="NCBI Taxonomy" id="49495"/>
    <lineage>
        <taxon>Eukaryota</taxon>
        <taxon>Viridiplantae</taxon>
        <taxon>Streptophyta</taxon>
        <taxon>Embryophyta</taxon>
        <taxon>Tracheophyta</taxon>
        <taxon>Polypodiopsida</taxon>
        <taxon>Polypodiidae</taxon>
        <taxon>Polypodiales</taxon>
        <taxon>Pteridineae</taxon>
        <taxon>Pteridaceae</taxon>
        <taxon>Parkerioideae</taxon>
        <taxon>Ceratopteris</taxon>
    </lineage>
</organism>
<evidence type="ECO:0000313" key="6">
    <source>
        <dbReference type="Proteomes" id="UP000825935"/>
    </source>
</evidence>
<dbReference type="Pfam" id="PF13812">
    <property type="entry name" value="PPR_3"/>
    <property type="match status" value="1"/>
</dbReference>
<dbReference type="Proteomes" id="UP000825935">
    <property type="component" value="Chromosome 11"/>
</dbReference>
<dbReference type="Gene3D" id="1.25.40.10">
    <property type="entry name" value="Tetratricopeptide repeat domain"/>
    <property type="match status" value="5"/>
</dbReference>
<dbReference type="Pfam" id="PF20431">
    <property type="entry name" value="E_motif"/>
    <property type="match status" value="1"/>
</dbReference>
<dbReference type="InterPro" id="IPR046848">
    <property type="entry name" value="E_motif"/>
</dbReference>
<evidence type="ECO:0000256" key="4">
    <source>
        <dbReference type="PROSITE-ProRule" id="PRU00708"/>
    </source>
</evidence>
<feature type="repeat" description="PPR" evidence="4">
    <location>
        <begin position="479"/>
        <end position="513"/>
    </location>
</feature>
<protein>
    <recommendedName>
        <fullName evidence="7">Pentatricopeptide repeat-containing protein</fullName>
    </recommendedName>
</protein>
<dbReference type="AlphaFoldDB" id="A0A8T2TWY1"/>
<name>A0A8T2TWY1_CERRI</name>
<feature type="repeat" description="PPR" evidence="4">
    <location>
        <begin position="176"/>
        <end position="210"/>
    </location>
</feature>
<dbReference type="Pfam" id="PF01535">
    <property type="entry name" value="PPR"/>
    <property type="match status" value="3"/>
</dbReference>
<comment type="similarity">
    <text evidence="1">Belongs to the PPR family. PCMP-H subfamily.</text>
</comment>
<evidence type="ECO:0008006" key="7">
    <source>
        <dbReference type="Google" id="ProtNLM"/>
    </source>
</evidence>
<keyword evidence="6" id="KW-1185">Reference proteome</keyword>
<dbReference type="FunFam" id="1.25.40.10:FF:000031">
    <property type="entry name" value="Pentatricopeptide repeat-containing protein mitochondrial"/>
    <property type="match status" value="1"/>
</dbReference>
<dbReference type="OMA" id="ICAFTQH"/>
<dbReference type="FunFam" id="1.25.40.10:FF:000158">
    <property type="entry name" value="pentatricopeptide repeat-containing protein At2g33680"/>
    <property type="match status" value="1"/>
</dbReference>
<dbReference type="OrthoDB" id="1879995at2759"/>
<sequence>MSFSSSSLSIQSVHAILKGLIDAKDIASARKLYSLIESSGLHANPFLGSFFIRLFALSEDTVEAHDAFKRLIQPDVFNWTAIICAFTQHGQSERAIGMLHPMLQTNVLPDAHLFVALLHACAVDGSLFQGKQLHVQIKEQASRFDTFVGNALIDMYAKCGDLDTGLRVFLSSSNRDLVSWNSMIGGYAHHGFNDKALSLFYDMQLENIQPSRVTFVSALKACAKIEFRDEGRLVHAQAIEEGFDTGVIFGSALTNFYAKCGKISDACCVLEKQPNRHIGIWNALVAGCTQNGDGEKALQVFEKMRHDGYMPNEVTYVCALKACTGLASFDDGRRIHMLIIDNKMEKNSFVESSLIDMYSASGSLDDARKIFDGISSCDAITWSAIVTGYAQHGRGEEALLLFEQMQAEGVESDLFTLVNALKACTCLVALDVGELIHGLAVENGFETDLCLCSMLIDFYSKCGSLDDAAATFNHLPKHNIVTWSAMIGAFSLHGNIQAALGYFESMKQHGVKPDDIVFVSLLSTCAQMGLLKEGKQLFEAMIKEFGLTPTGEHYNCMVDLLGRVGCFGEAELLMEFSPAESSFVGWLTLLSHCKAHSRVTMGRKCFDRVTALDSGHASAYVLMSEIYEAAGMHEEAEIIRKMRDTGQVWKKPGQASVEINKKSHAFIVGDKSHFQIVDILAKLDVLNCSIIGTGHVPHAASVHSCGL</sequence>
<dbReference type="InterPro" id="IPR011990">
    <property type="entry name" value="TPR-like_helical_dom_sf"/>
</dbReference>
<evidence type="ECO:0000256" key="2">
    <source>
        <dbReference type="ARBA" id="ARBA00022737"/>
    </source>
</evidence>
<feature type="repeat" description="PPR" evidence="4">
    <location>
        <begin position="378"/>
        <end position="412"/>
    </location>
</feature>
<feature type="repeat" description="PPR" evidence="4">
    <location>
        <begin position="75"/>
        <end position="109"/>
    </location>
</feature>
<dbReference type="PANTHER" id="PTHR47926">
    <property type="entry name" value="PENTATRICOPEPTIDE REPEAT-CONTAINING PROTEIN"/>
    <property type="match status" value="1"/>
</dbReference>
<dbReference type="InterPro" id="IPR046960">
    <property type="entry name" value="PPR_At4g14850-like_plant"/>
</dbReference>
<comment type="caution">
    <text evidence="5">The sequence shown here is derived from an EMBL/GenBank/DDBJ whole genome shotgun (WGS) entry which is preliminary data.</text>
</comment>
<evidence type="ECO:0000256" key="3">
    <source>
        <dbReference type="ARBA" id="ARBA00022946"/>
    </source>
</evidence>
<dbReference type="Pfam" id="PF13041">
    <property type="entry name" value="PPR_2"/>
    <property type="match status" value="4"/>
</dbReference>